<feature type="transmembrane region" description="Helical" evidence="9">
    <location>
        <begin position="297"/>
        <end position="318"/>
    </location>
</feature>
<feature type="transmembrane region" description="Helical" evidence="9">
    <location>
        <begin position="159"/>
        <end position="179"/>
    </location>
</feature>
<evidence type="ECO:0000256" key="8">
    <source>
        <dbReference type="ARBA" id="ARBA00023136"/>
    </source>
</evidence>
<comment type="subcellular location">
    <subcellularLocation>
        <location evidence="1 9">Cell membrane</location>
        <topology evidence="1 9">Multi-pass membrane protein</topology>
    </subcellularLocation>
</comment>
<evidence type="ECO:0000256" key="1">
    <source>
        <dbReference type="ARBA" id="ARBA00004651"/>
    </source>
</evidence>
<dbReference type="RefSeq" id="WP_249242987.1">
    <property type="nucleotide sequence ID" value="NZ_CP096649.1"/>
</dbReference>
<evidence type="ECO:0000256" key="3">
    <source>
        <dbReference type="ARBA" id="ARBA00006263"/>
    </source>
</evidence>
<comment type="function">
    <text evidence="9">Converts cobyric acid to cobinamide by the addition of aminopropanol on the F carboxylic group.</text>
</comment>
<comment type="caution">
    <text evidence="9">Lacks conserved residue(s) required for the propagation of feature annotation.</text>
</comment>
<evidence type="ECO:0000256" key="4">
    <source>
        <dbReference type="ARBA" id="ARBA00022475"/>
    </source>
</evidence>
<dbReference type="AlphaFoldDB" id="A0A9E7DKM0"/>
<keyword evidence="4 9" id="KW-1003">Cell membrane</keyword>
<gene>
    <name evidence="10" type="primary">cbiB</name>
    <name evidence="9" type="synonym">cobD</name>
    <name evidence="10" type="ORF">M1R53_02745</name>
</gene>
<accession>A0A9E7DKM0</accession>
<evidence type="ECO:0000256" key="9">
    <source>
        <dbReference type="HAMAP-Rule" id="MF_00024"/>
    </source>
</evidence>
<evidence type="ECO:0000313" key="11">
    <source>
        <dbReference type="Proteomes" id="UP000831151"/>
    </source>
</evidence>
<evidence type="ECO:0000256" key="5">
    <source>
        <dbReference type="ARBA" id="ARBA00022573"/>
    </source>
</evidence>
<proteinExistence type="inferred from homology"/>
<keyword evidence="6 9" id="KW-0812">Transmembrane</keyword>
<dbReference type="KEGG" id="fms:M1R53_02745"/>
<dbReference type="GO" id="GO:0005886">
    <property type="term" value="C:plasma membrane"/>
    <property type="evidence" value="ECO:0007669"/>
    <property type="project" value="UniProtKB-SubCell"/>
</dbReference>
<reference evidence="10" key="1">
    <citation type="submission" date="2022-04" db="EMBL/GenBank/DDBJ databases">
        <title>Complete genome sequences of Ezakiella coagulans and Fenollaria massiliensis.</title>
        <authorList>
            <person name="France M.T."/>
            <person name="Clifford J."/>
            <person name="Narina S."/>
            <person name="Rutt L."/>
            <person name="Ravel J."/>
        </authorList>
    </citation>
    <scope>NUCLEOTIDE SEQUENCE</scope>
    <source>
        <strain evidence="10">C0061C2</strain>
    </source>
</reference>
<dbReference type="PANTHER" id="PTHR34308">
    <property type="entry name" value="COBALAMIN BIOSYNTHESIS PROTEIN CBIB"/>
    <property type="match status" value="1"/>
</dbReference>
<feature type="transmembrane region" description="Helical" evidence="9">
    <location>
        <begin position="88"/>
        <end position="106"/>
    </location>
</feature>
<keyword evidence="11" id="KW-1185">Reference proteome</keyword>
<dbReference type="HAMAP" id="MF_00024">
    <property type="entry name" value="CobD_CbiB"/>
    <property type="match status" value="1"/>
</dbReference>
<organism evidence="10 11">
    <name type="scientific">Fenollaria massiliensis</name>
    <dbReference type="NCBI Taxonomy" id="938288"/>
    <lineage>
        <taxon>Bacteria</taxon>
        <taxon>Bacillati</taxon>
        <taxon>Bacillota</taxon>
        <taxon>Clostridia</taxon>
        <taxon>Eubacteriales</taxon>
        <taxon>Fenollaria</taxon>
    </lineage>
</organism>
<dbReference type="Pfam" id="PF03186">
    <property type="entry name" value="CobD_Cbib"/>
    <property type="match status" value="1"/>
</dbReference>
<protein>
    <recommendedName>
        <fullName evidence="9">Cobalamin biosynthesis protein CobD</fullName>
    </recommendedName>
</protein>
<comment type="pathway">
    <text evidence="2 9">Cofactor biosynthesis; adenosylcobalamin biosynthesis.</text>
</comment>
<keyword evidence="7 9" id="KW-1133">Transmembrane helix</keyword>
<evidence type="ECO:0000256" key="6">
    <source>
        <dbReference type="ARBA" id="ARBA00022692"/>
    </source>
</evidence>
<dbReference type="GO" id="GO:0015420">
    <property type="term" value="F:ABC-type vitamin B12 transporter activity"/>
    <property type="evidence" value="ECO:0007669"/>
    <property type="project" value="UniProtKB-UniRule"/>
</dbReference>
<dbReference type="NCBIfam" id="TIGR00380">
    <property type="entry name" value="cobal_cbiB"/>
    <property type="match status" value="1"/>
</dbReference>
<keyword evidence="8 9" id="KW-0472">Membrane</keyword>
<dbReference type="InterPro" id="IPR004485">
    <property type="entry name" value="Cobalamin_biosynth_CobD/CbiB"/>
</dbReference>
<dbReference type="EMBL" id="CP096649">
    <property type="protein sequence ID" value="UQK59581.1"/>
    <property type="molecule type" value="Genomic_DNA"/>
</dbReference>
<sequence length="319" mass="36101">MQYLAYKLIAILIGVLLDLILGDPYNFFHPVKVMGNIISFEEKLIRRTGARGGFLKVLGLAAVLFNISLAFLFGYLAIILFKINKYLYLIYTSYMVYVCLAARSLHFEADMVVKELDHSLERGRKRLSYIVGRDTSELSEEEILKATIETVAENTSDGVIAPLIYIAIYTPLGLVYKFINTMDSMWGYKNEKYGDLGFFAAKIDDLVNLVPARLSALLILITNIFNKNIFYACKTFFKYRYAHASPNSAFLEAPIAGLLKIRLGGPHKYFSKIVDKPYIGDLDEKVNKNGVYFTIKAMYKALALLILAIVAIYLKLILK</sequence>
<dbReference type="GO" id="GO:0048472">
    <property type="term" value="F:threonine-phosphate decarboxylase activity"/>
    <property type="evidence" value="ECO:0007669"/>
    <property type="project" value="InterPro"/>
</dbReference>
<feature type="transmembrane region" description="Helical" evidence="9">
    <location>
        <begin position="57"/>
        <end position="81"/>
    </location>
</feature>
<keyword evidence="5 9" id="KW-0169">Cobalamin biosynthesis</keyword>
<dbReference type="Proteomes" id="UP000831151">
    <property type="component" value="Chromosome"/>
</dbReference>
<dbReference type="PANTHER" id="PTHR34308:SF1">
    <property type="entry name" value="COBALAMIN BIOSYNTHESIS PROTEIN CBIB"/>
    <property type="match status" value="1"/>
</dbReference>
<comment type="similarity">
    <text evidence="3 9">Belongs to the CobD/CbiB family.</text>
</comment>
<evidence type="ECO:0000256" key="7">
    <source>
        <dbReference type="ARBA" id="ARBA00022989"/>
    </source>
</evidence>
<evidence type="ECO:0000313" key="10">
    <source>
        <dbReference type="EMBL" id="UQK59581.1"/>
    </source>
</evidence>
<dbReference type="GO" id="GO:0009236">
    <property type="term" value="P:cobalamin biosynthetic process"/>
    <property type="evidence" value="ECO:0007669"/>
    <property type="project" value="UniProtKB-UniRule"/>
</dbReference>
<name>A0A9E7DKM0_9FIRM</name>
<evidence type="ECO:0000256" key="2">
    <source>
        <dbReference type="ARBA" id="ARBA00004953"/>
    </source>
</evidence>